<dbReference type="PANTHER" id="PTHR46401">
    <property type="entry name" value="GLYCOSYLTRANSFERASE WBBK-RELATED"/>
    <property type="match status" value="1"/>
</dbReference>
<reference evidence="3 4" key="1">
    <citation type="submission" date="2018-07" db="EMBL/GenBank/DDBJ databases">
        <title>Genomic Encyclopedia of Type Strains, Phase III (KMG-III): the genomes of soil and plant-associated and newly described type strains.</title>
        <authorList>
            <person name="Whitman W."/>
        </authorList>
    </citation>
    <scope>NUCLEOTIDE SEQUENCE [LARGE SCALE GENOMIC DNA]</scope>
    <source>
        <strain evidence="3 4">CECT 7958</strain>
    </source>
</reference>
<evidence type="ECO:0000313" key="4">
    <source>
        <dbReference type="Proteomes" id="UP000253436"/>
    </source>
</evidence>
<dbReference type="Gene3D" id="3.40.50.2000">
    <property type="entry name" value="Glycogen Phosphorylase B"/>
    <property type="match status" value="2"/>
</dbReference>
<keyword evidence="4" id="KW-1185">Reference proteome</keyword>
<dbReference type="GO" id="GO:0009103">
    <property type="term" value="P:lipopolysaccharide biosynthetic process"/>
    <property type="evidence" value="ECO:0007669"/>
    <property type="project" value="TreeGrafter"/>
</dbReference>
<name>A0A368ZBM2_9FLAO</name>
<dbReference type="EMBL" id="QPJO01000005">
    <property type="protein sequence ID" value="RCW90260.1"/>
    <property type="molecule type" value="Genomic_DNA"/>
</dbReference>
<dbReference type="OrthoDB" id="7560678at2"/>
<organism evidence="3 4">
    <name type="scientific">Winogradskyella arenosi</name>
    <dbReference type="NCBI Taxonomy" id="533325"/>
    <lineage>
        <taxon>Bacteria</taxon>
        <taxon>Pseudomonadati</taxon>
        <taxon>Bacteroidota</taxon>
        <taxon>Flavobacteriia</taxon>
        <taxon>Flavobacteriales</taxon>
        <taxon>Flavobacteriaceae</taxon>
        <taxon>Winogradskyella</taxon>
    </lineage>
</organism>
<evidence type="ECO:0000256" key="1">
    <source>
        <dbReference type="ARBA" id="ARBA00022679"/>
    </source>
</evidence>
<dbReference type="AlphaFoldDB" id="A0A368ZBM2"/>
<feature type="domain" description="Glycosyl transferase family 1" evidence="2">
    <location>
        <begin position="183"/>
        <end position="353"/>
    </location>
</feature>
<dbReference type="Proteomes" id="UP000253436">
    <property type="component" value="Unassembled WGS sequence"/>
</dbReference>
<dbReference type="RefSeq" id="WP_114310658.1">
    <property type="nucleotide sequence ID" value="NZ_QPJO01000005.1"/>
</dbReference>
<dbReference type="PANTHER" id="PTHR46401:SF2">
    <property type="entry name" value="GLYCOSYLTRANSFERASE WBBK-RELATED"/>
    <property type="match status" value="1"/>
</dbReference>
<keyword evidence="1" id="KW-0808">Transferase</keyword>
<dbReference type="CDD" id="cd03801">
    <property type="entry name" value="GT4_PimA-like"/>
    <property type="match status" value="1"/>
</dbReference>
<dbReference type="SUPFAM" id="SSF53756">
    <property type="entry name" value="UDP-Glycosyltransferase/glycogen phosphorylase"/>
    <property type="match status" value="1"/>
</dbReference>
<evidence type="ECO:0000259" key="2">
    <source>
        <dbReference type="Pfam" id="PF00534"/>
    </source>
</evidence>
<comment type="caution">
    <text evidence="3">The sequence shown here is derived from an EMBL/GenBank/DDBJ whole genome shotgun (WGS) entry which is preliminary data.</text>
</comment>
<accession>A0A368ZBM2</accession>
<gene>
    <name evidence="3" type="ORF">DFQ08_105149</name>
</gene>
<dbReference type="Pfam" id="PF00534">
    <property type="entry name" value="Glycos_transf_1"/>
    <property type="match status" value="1"/>
</dbReference>
<keyword evidence="3" id="KW-0946">Virion</keyword>
<evidence type="ECO:0000313" key="3">
    <source>
        <dbReference type="EMBL" id="RCW90260.1"/>
    </source>
</evidence>
<sequence length="374" mass="42055">MAKKNAFILPQEEFYSPKNGGAISTWVKEFSDELKQYETIICAPYSDTPYKDNNLKQIKTKTSLALSKYLGKKIGHHLKYNTYVILAGLFARRKKIQIIHVHNRPNYIPIIKRLNPQAKVMLHMHNDHVLGLNNKQITELYTYCDKIISVSGYIQEGILKKGTAHNLDFSEKCAVLLNGSNPQHFKRTEPANNNQILFIGRLDETKGIKQLIQAVLLVKNKIPSVKLIIAGSAGFGKMEDSPFVTSLKDIIKEDTENFDFLGYVNHNDVPKLFKQVALYCIPSIWNDPCPLSVIEGMASGIPMIVGNKGGIPEEVGDTAIKINCEDVSKLSETIIDALENKEAMKVLADKAYSRFTDSFTWAHVVANYIQIINN</sequence>
<keyword evidence="3" id="KW-0167">Capsid protein</keyword>
<dbReference type="InterPro" id="IPR001296">
    <property type="entry name" value="Glyco_trans_1"/>
</dbReference>
<dbReference type="GO" id="GO:0016757">
    <property type="term" value="F:glycosyltransferase activity"/>
    <property type="evidence" value="ECO:0007669"/>
    <property type="project" value="InterPro"/>
</dbReference>
<protein>
    <submittedName>
        <fullName evidence="3">Spore coat protein SA</fullName>
    </submittedName>
</protein>
<proteinExistence type="predicted"/>